<keyword evidence="1" id="KW-0812">Transmembrane</keyword>
<reference evidence="3" key="1">
    <citation type="submission" date="2016-06" db="EMBL/GenBank/DDBJ databases">
        <title>Parallel loss of symbiosis genes in relatives of nitrogen-fixing non-legume Parasponia.</title>
        <authorList>
            <person name="Van Velzen R."/>
            <person name="Holmer R."/>
            <person name="Bu F."/>
            <person name="Rutten L."/>
            <person name="Van Zeijl A."/>
            <person name="Liu W."/>
            <person name="Santuari L."/>
            <person name="Cao Q."/>
            <person name="Sharma T."/>
            <person name="Shen D."/>
            <person name="Roswanjaya Y."/>
            <person name="Wardhani T."/>
            <person name="Kalhor M.S."/>
            <person name="Jansen J."/>
            <person name="Van den Hoogen J."/>
            <person name="Gungor B."/>
            <person name="Hartog M."/>
            <person name="Hontelez J."/>
            <person name="Verver J."/>
            <person name="Yang W.-C."/>
            <person name="Schijlen E."/>
            <person name="Repin R."/>
            <person name="Schilthuizen M."/>
            <person name="Schranz E."/>
            <person name="Heidstra R."/>
            <person name="Miyata K."/>
            <person name="Fedorova E."/>
            <person name="Kohlen W."/>
            <person name="Bisseling T."/>
            <person name="Smit S."/>
            <person name="Geurts R."/>
        </authorList>
    </citation>
    <scope>NUCLEOTIDE SEQUENCE [LARGE SCALE GENOMIC DNA]</scope>
    <source>
        <strain evidence="3">cv. WU1-14</strain>
    </source>
</reference>
<keyword evidence="1" id="KW-1133">Transmembrane helix</keyword>
<organism evidence="2 3">
    <name type="scientific">Parasponia andersonii</name>
    <name type="common">Sponia andersonii</name>
    <dbReference type="NCBI Taxonomy" id="3476"/>
    <lineage>
        <taxon>Eukaryota</taxon>
        <taxon>Viridiplantae</taxon>
        <taxon>Streptophyta</taxon>
        <taxon>Embryophyta</taxon>
        <taxon>Tracheophyta</taxon>
        <taxon>Spermatophyta</taxon>
        <taxon>Magnoliopsida</taxon>
        <taxon>eudicotyledons</taxon>
        <taxon>Gunneridae</taxon>
        <taxon>Pentapetalae</taxon>
        <taxon>rosids</taxon>
        <taxon>fabids</taxon>
        <taxon>Rosales</taxon>
        <taxon>Cannabaceae</taxon>
        <taxon>Parasponia</taxon>
    </lineage>
</organism>
<accession>A0A2P5AR15</accession>
<dbReference type="Proteomes" id="UP000237105">
    <property type="component" value="Unassembled WGS sequence"/>
</dbReference>
<name>A0A2P5AR15_PARAD</name>
<keyword evidence="1" id="KW-0472">Membrane</keyword>
<feature type="non-terminal residue" evidence="2">
    <location>
        <position position="129"/>
    </location>
</feature>
<evidence type="ECO:0008006" key="4">
    <source>
        <dbReference type="Google" id="ProtNLM"/>
    </source>
</evidence>
<dbReference type="EMBL" id="JXTB01000479">
    <property type="protein sequence ID" value="PON38974.1"/>
    <property type="molecule type" value="Genomic_DNA"/>
</dbReference>
<comment type="caution">
    <text evidence="2">The sequence shown here is derived from an EMBL/GenBank/DDBJ whole genome shotgun (WGS) entry which is preliminary data.</text>
</comment>
<proteinExistence type="predicted"/>
<dbReference type="AlphaFoldDB" id="A0A2P5AR15"/>
<feature type="transmembrane region" description="Helical" evidence="1">
    <location>
        <begin position="101"/>
        <end position="119"/>
    </location>
</feature>
<sequence>MGLLAFFGPSGVFLRLDSASLYVLLQFAGMNRHHDLYVEVATVDGVMSVIFMKLAVPTPIFHMLRNARFGQVFENAPVLVLEVDHIDRRVKLVLRQWVTGHLPPLAAFLTALGGGFLFRNRPSVLRRLM</sequence>
<gene>
    <name evidence="2" type="ORF">PanWU01x14_308390</name>
</gene>
<evidence type="ECO:0000313" key="3">
    <source>
        <dbReference type="Proteomes" id="UP000237105"/>
    </source>
</evidence>
<keyword evidence="3" id="KW-1185">Reference proteome</keyword>
<protein>
    <recommendedName>
        <fullName evidence="4">Transmembrane protein</fullName>
    </recommendedName>
</protein>
<evidence type="ECO:0000313" key="2">
    <source>
        <dbReference type="EMBL" id="PON38974.1"/>
    </source>
</evidence>
<evidence type="ECO:0000256" key="1">
    <source>
        <dbReference type="SAM" id="Phobius"/>
    </source>
</evidence>